<dbReference type="AlphaFoldDB" id="A0A0G4EE22"/>
<dbReference type="OrthoDB" id="37244at2759"/>
<dbReference type="SUPFAM" id="SSF51735">
    <property type="entry name" value="NAD(P)-binding Rossmann-fold domains"/>
    <property type="match status" value="1"/>
</dbReference>
<organism evidence="7 8">
    <name type="scientific">Vitrella brassicaformis (strain CCMP3155)</name>
    <dbReference type="NCBI Taxonomy" id="1169540"/>
    <lineage>
        <taxon>Eukaryota</taxon>
        <taxon>Sar</taxon>
        <taxon>Alveolata</taxon>
        <taxon>Colpodellida</taxon>
        <taxon>Vitrellaceae</taxon>
        <taxon>Vitrella</taxon>
    </lineage>
</organism>
<keyword evidence="3" id="KW-0560">Oxidoreductase</keyword>
<dbReference type="InterPro" id="IPR007886">
    <property type="entry name" value="AlaDH/PNT_N"/>
</dbReference>
<dbReference type="PROSITE" id="PS00837">
    <property type="entry name" value="ALADH_PNT_2"/>
    <property type="match status" value="1"/>
</dbReference>
<evidence type="ECO:0000256" key="2">
    <source>
        <dbReference type="ARBA" id="ARBA00012897"/>
    </source>
</evidence>
<dbReference type="PANTHER" id="PTHR42795">
    <property type="entry name" value="ALANINE DEHYDROGENASE"/>
    <property type="match status" value="1"/>
</dbReference>
<evidence type="ECO:0000256" key="3">
    <source>
        <dbReference type="ARBA" id="ARBA00023002"/>
    </source>
</evidence>
<dbReference type="SUPFAM" id="SSF52283">
    <property type="entry name" value="Formate/glycerate dehydrogenase catalytic domain-like"/>
    <property type="match status" value="1"/>
</dbReference>
<keyword evidence="4" id="KW-0520">NAD</keyword>
<feature type="domain" description="Alanine dehydrogenase/pyridine nucleotide transhydrogenase N-terminal" evidence="6">
    <location>
        <begin position="44"/>
        <end position="177"/>
    </location>
</feature>
<evidence type="ECO:0000313" key="8">
    <source>
        <dbReference type="Proteomes" id="UP000041254"/>
    </source>
</evidence>
<dbReference type="InterPro" id="IPR008143">
    <property type="entry name" value="Ala_DH/PNT_CS2"/>
</dbReference>
<accession>A0A0G4EE22</accession>
<sequence>MLRDLARSSLGGLRAAIRPMASAAALTPFAPAGLAGAARTLTMGVPKEIKKNENRVGMTPAKVSELTRRGHKVLVESNAGAGSGFEDEDFAAMGATIVPTCVDVYQQADMIVKVKEPLAPEYTLIREGQVVFTYFHFASSKELTEAMIQNKSICISYETVAKSDGSLPLLIPMSEIAGRMSVQQGAKYLEAPMGGRGVLLGGVPGVRRGFVLVLGGGIVGTHAAKLAAGLGAEVTIMDLNLQRLRYLNDIMPANVETRYSNESTIRDLLRLADLVIGAVLIPGARAPKLVTREMLSIMRPGSVVIDVAVDQGGCIETCKATTHDEPTYVVDNVLHYCVANMPGAVPYTSTIALTNATLPYTIALAEKGWRRACADNAELKGGLNIIEGKVVHEGVASAFDLPYEPVENFIASHRH</sequence>
<dbReference type="Proteomes" id="UP000041254">
    <property type="component" value="Unassembled WGS sequence"/>
</dbReference>
<dbReference type="GO" id="GO:0005886">
    <property type="term" value="C:plasma membrane"/>
    <property type="evidence" value="ECO:0007669"/>
    <property type="project" value="TreeGrafter"/>
</dbReference>
<dbReference type="Pfam" id="PF01262">
    <property type="entry name" value="AlaDh_PNT_C"/>
    <property type="match status" value="1"/>
</dbReference>
<protein>
    <recommendedName>
        <fullName evidence="2">alanine dehydrogenase</fullName>
        <ecNumber evidence="2">1.4.1.1</ecNumber>
    </recommendedName>
</protein>
<comment type="similarity">
    <text evidence="1">Belongs to the AlaDH/PNT family.</text>
</comment>
<evidence type="ECO:0000259" key="5">
    <source>
        <dbReference type="SMART" id="SM01002"/>
    </source>
</evidence>
<dbReference type="FunFam" id="3.40.50.720:FF:000049">
    <property type="entry name" value="Alanine dehydrogenase"/>
    <property type="match status" value="1"/>
</dbReference>
<dbReference type="InParanoid" id="A0A0G4EE22"/>
<dbReference type="VEuPathDB" id="CryptoDB:Vbra_7203"/>
<dbReference type="PhylomeDB" id="A0A0G4EE22"/>
<dbReference type="EMBL" id="CDMY01000212">
    <property type="protein sequence ID" value="CEL94227.1"/>
    <property type="molecule type" value="Genomic_DNA"/>
</dbReference>
<dbReference type="Pfam" id="PF05222">
    <property type="entry name" value="AlaDh_PNT_N"/>
    <property type="match status" value="1"/>
</dbReference>
<proteinExistence type="inferred from homology"/>
<dbReference type="NCBIfam" id="TIGR00518">
    <property type="entry name" value="alaDH"/>
    <property type="match status" value="1"/>
</dbReference>
<dbReference type="EC" id="1.4.1.1" evidence="2"/>
<keyword evidence="8" id="KW-1185">Reference proteome</keyword>
<evidence type="ECO:0000259" key="6">
    <source>
        <dbReference type="SMART" id="SM01003"/>
    </source>
</evidence>
<dbReference type="PANTHER" id="PTHR42795:SF1">
    <property type="entry name" value="ALANINE DEHYDROGENASE"/>
    <property type="match status" value="1"/>
</dbReference>
<dbReference type="OMA" id="HVKGFMG"/>
<dbReference type="InterPro" id="IPR008141">
    <property type="entry name" value="Ala_DH"/>
</dbReference>
<dbReference type="STRING" id="1169540.A0A0G4EE22"/>
<dbReference type="CDD" id="cd05305">
    <property type="entry name" value="L-AlaDH"/>
    <property type="match status" value="1"/>
</dbReference>
<feature type="domain" description="Alanine dehydrogenase/pyridine nucleotide transhydrogenase NAD(H)-binding" evidence="5">
    <location>
        <begin position="189"/>
        <end position="337"/>
    </location>
</feature>
<dbReference type="GO" id="GO:0000286">
    <property type="term" value="F:alanine dehydrogenase activity"/>
    <property type="evidence" value="ECO:0007669"/>
    <property type="project" value="UniProtKB-EC"/>
</dbReference>
<dbReference type="SMART" id="SM01003">
    <property type="entry name" value="AlaDh_PNT_N"/>
    <property type="match status" value="1"/>
</dbReference>
<name>A0A0G4EE22_VITBC</name>
<dbReference type="InterPro" id="IPR007698">
    <property type="entry name" value="AlaDH/PNT_NAD(H)-bd"/>
</dbReference>
<dbReference type="InterPro" id="IPR036291">
    <property type="entry name" value="NAD(P)-bd_dom_sf"/>
</dbReference>
<dbReference type="GO" id="GO:0042853">
    <property type="term" value="P:L-alanine catabolic process"/>
    <property type="evidence" value="ECO:0007669"/>
    <property type="project" value="InterPro"/>
</dbReference>
<evidence type="ECO:0000256" key="1">
    <source>
        <dbReference type="ARBA" id="ARBA00005689"/>
    </source>
</evidence>
<dbReference type="Gene3D" id="3.40.50.720">
    <property type="entry name" value="NAD(P)-binding Rossmann-like Domain"/>
    <property type="match status" value="2"/>
</dbReference>
<evidence type="ECO:0000256" key="4">
    <source>
        <dbReference type="ARBA" id="ARBA00023027"/>
    </source>
</evidence>
<reference evidence="7 8" key="1">
    <citation type="submission" date="2014-11" db="EMBL/GenBank/DDBJ databases">
        <authorList>
            <person name="Zhu J."/>
            <person name="Qi W."/>
            <person name="Song R."/>
        </authorList>
    </citation>
    <scope>NUCLEOTIDE SEQUENCE [LARGE SCALE GENOMIC DNA]</scope>
</reference>
<dbReference type="SMART" id="SM01002">
    <property type="entry name" value="AlaDh_PNT_C"/>
    <property type="match status" value="1"/>
</dbReference>
<dbReference type="PRINTS" id="PR00411">
    <property type="entry name" value="PNDRDTASEI"/>
</dbReference>
<gene>
    <name evidence="7" type="ORF">Vbra_7203</name>
</gene>
<evidence type="ECO:0000313" key="7">
    <source>
        <dbReference type="EMBL" id="CEL94227.1"/>
    </source>
</evidence>
<dbReference type="PIRSF" id="PIRSF000183">
    <property type="entry name" value="Alanine_dh"/>
    <property type="match status" value="1"/>
</dbReference>